<dbReference type="Proteomes" id="UP000760494">
    <property type="component" value="Unassembled WGS sequence"/>
</dbReference>
<organism evidence="2 3">
    <name type="scientific">Fusarium fujikuroi</name>
    <name type="common">Bakanae and foot rot disease fungus</name>
    <name type="synonym">Gibberella fujikuroi</name>
    <dbReference type="NCBI Taxonomy" id="5127"/>
    <lineage>
        <taxon>Eukaryota</taxon>
        <taxon>Fungi</taxon>
        <taxon>Dikarya</taxon>
        <taxon>Ascomycota</taxon>
        <taxon>Pezizomycotina</taxon>
        <taxon>Sordariomycetes</taxon>
        <taxon>Hypocreomycetidae</taxon>
        <taxon>Hypocreales</taxon>
        <taxon>Nectriaceae</taxon>
        <taxon>Fusarium</taxon>
        <taxon>Fusarium fujikuroi species complex</taxon>
    </lineage>
</organism>
<dbReference type="InterPro" id="IPR015422">
    <property type="entry name" value="PyrdxlP-dep_Trfase_small"/>
</dbReference>
<protein>
    <recommendedName>
        <fullName evidence="4">Aspartate aminotransferase</fullName>
    </recommendedName>
</protein>
<dbReference type="EMBL" id="CABFJX010000368">
    <property type="protein sequence ID" value="VTT73277.1"/>
    <property type="molecule type" value="Genomic_DNA"/>
</dbReference>
<dbReference type="GO" id="GO:0008483">
    <property type="term" value="F:transaminase activity"/>
    <property type="evidence" value="ECO:0007669"/>
    <property type="project" value="TreeGrafter"/>
</dbReference>
<reference evidence="2" key="1">
    <citation type="submission" date="2019-05" db="EMBL/GenBank/DDBJ databases">
        <authorList>
            <person name="Piombo E."/>
        </authorList>
    </citation>
    <scope>NUCLEOTIDE SEQUENCE</scope>
    <source>
        <strain evidence="2">C2S</strain>
    </source>
</reference>
<dbReference type="InterPro" id="IPR015424">
    <property type="entry name" value="PyrdxlP-dep_Trfase"/>
</dbReference>
<comment type="caution">
    <text evidence="2">The sequence shown here is derived from an EMBL/GenBank/DDBJ whole genome shotgun (WGS) entry which is preliminary data.</text>
</comment>
<dbReference type="PANTHER" id="PTHR43795:SF63">
    <property type="entry name" value="PUTATIVE (AFU_ORTHOLOGUE AFUA_4G00630)-RELATED"/>
    <property type="match status" value="1"/>
</dbReference>
<dbReference type="PANTHER" id="PTHR43795">
    <property type="entry name" value="BIFUNCTIONAL ASPARTATE AMINOTRANSFERASE AND GLUTAMATE/ASPARTATE-PREPHENATE AMINOTRANSFERASE-RELATED"/>
    <property type="match status" value="1"/>
</dbReference>
<evidence type="ECO:0000256" key="1">
    <source>
        <dbReference type="ARBA" id="ARBA00022898"/>
    </source>
</evidence>
<proteinExistence type="predicted"/>
<evidence type="ECO:0000313" key="3">
    <source>
        <dbReference type="Proteomes" id="UP000760494"/>
    </source>
</evidence>
<name>A0A9Q9RRB5_FUSFU</name>
<sequence>MPSSTANLSKRGEVFATPTRKMPMLDVVNDLWHPETNPNGCISLGVAENTLMHKELIEHITKNFPIDLGYRVEAKIVGVSFGDIDPFGIETVTAYEKAIQEAERQGIHVKVFLLCNPHNPLAENYRRTTKFLMDHHIPYKEGSNAGLFVWADLFQPVRGQIDVALRSQKEQGEYPDQYLKTLEGRLQETLLKHKIFLAIGADFGSDVPGWFRIVFAHEKTYLTLGLERTVKAIEAFCRALEGDKR</sequence>
<dbReference type="SUPFAM" id="SSF53383">
    <property type="entry name" value="PLP-dependent transferases"/>
    <property type="match status" value="2"/>
</dbReference>
<dbReference type="GO" id="GO:0006520">
    <property type="term" value="P:amino acid metabolic process"/>
    <property type="evidence" value="ECO:0007669"/>
    <property type="project" value="TreeGrafter"/>
</dbReference>
<evidence type="ECO:0008006" key="4">
    <source>
        <dbReference type="Google" id="ProtNLM"/>
    </source>
</evidence>
<dbReference type="AlphaFoldDB" id="A0A9Q9RRB5"/>
<evidence type="ECO:0000313" key="2">
    <source>
        <dbReference type="EMBL" id="VTT73277.1"/>
    </source>
</evidence>
<dbReference type="InterPro" id="IPR050478">
    <property type="entry name" value="Ethylene_sulfur-biosynth"/>
</dbReference>
<keyword evidence="1" id="KW-0663">Pyridoxal phosphate</keyword>
<accession>A0A9Q9RRB5</accession>
<gene>
    <name evidence="2" type="ORF">C2S_9004</name>
</gene>
<dbReference type="Gene3D" id="3.90.1150.10">
    <property type="entry name" value="Aspartate Aminotransferase, domain 1"/>
    <property type="match status" value="1"/>
</dbReference>